<keyword evidence="2" id="KW-1185">Reference proteome</keyword>
<proteinExistence type="predicted"/>
<sequence length="169" mass="19706">MITPIDELKVQAKKLLKNIDLAKIIPLPANTPHQLKHTQLYLARQLGFTDWAHAKSILSCDYDLETQYEIQVNTQLQFGSLWHTRKCGALLNTWCRNYQEAKQVQSDSGAIILPYKSQFILATADYFTALNIPFEQERWQQINNNWCTGDQQIRQQLLLPILFQFRQAK</sequence>
<comment type="caution">
    <text evidence="1">The sequence shown here is derived from an EMBL/GenBank/DDBJ whole genome shotgun (WGS) entry which is preliminary data.</text>
</comment>
<reference evidence="1 2" key="1">
    <citation type="submission" date="2023-10" db="EMBL/GenBank/DDBJ databases">
        <title>Psychrosphaera aquimaarina strain SW33 isolated from seawater.</title>
        <authorList>
            <person name="Bayburt H."/>
            <person name="Kim J.M."/>
            <person name="Choi B.J."/>
            <person name="Jeon C.O."/>
        </authorList>
    </citation>
    <scope>NUCLEOTIDE SEQUENCE [LARGE SCALE GENOMIC DNA]</scope>
    <source>
        <strain evidence="1 2">KCTC 52743</strain>
    </source>
</reference>
<dbReference type="Proteomes" id="UP001257914">
    <property type="component" value="Unassembled WGS sequence"/>
</dbReference>
<evidence type="ECO:0000313" key="1">
    <source>
        <dbReference type="EMBL" id="MDU0114132.1"/>
    </source>
</evidence>
<accession>A0ABU3R3S7</accession>
<gene>
    <name evidence="1" type="ORF">RT723_14250</name>
</gene>
<name>A0ABU3R3S7_9GAMM</name>
<protein>
    <submittedName>
        <fullName evidence="1">Uncharacterized protein</fullName>
    </submittedName>
</protein>
<organism evidence="1 2">
    <name type="scientific">Psychrosphaera aquimarina</name>
    <dbReference type="NCBI Taxonomy" id="2044854"/>
    <lineage>
        <taxon>Bacteria</taxon>
        <taxon>Pseudomonadati</taxon>
        <taxon>Pseudomonadota</taxon>
        <taxon>Gammaproteobacteria</taxon>
        <taxon>Alteromonadales</taxon>
        <taxon>Pseudoalteromonadaceae</taxon>
        <taxon>Psychrosphaera</taxon>
    </lineage>
</organism>
<dbReference type="RefSeq" id="WP_315947740.1">
    <property type="nucleotide sequence ID" value="NZ_JAWCUA010000010.1"/>
</dbReference>
<dbReference type="EMBL" id="JAWCUA010000010">
    <property type="protein sequence ID" value="MDU0114132.1"/>
    <property type="molecule type" value="Genomic_DNA"/>
</dbReference>
<evidence type="ECO:0000313" key="2">
    <source>
        <dbReference type="Proteomes" id="UP001257914"/>
    </source>
</evidence>